<evidence type="ECO:0000259" key="2">
    <source>
        <dbReference type="Pfam" id="PF12735"/>
    </source>
</evidence>
<organism evidence="3 4">
    <name type="scientific">Wallemia ichthyophaga</name>
    <dbReference type="NCBI Taxonomy" id="245174"/>
    <lineage>
        <taxon>Eukaryota</taxon>
        <taxon>Fungi</taxon>
        <taxon>Dikarya</taxon>
        <taxon>Basidiomycota</taxon>
        <taxon>Wallemiomycotina</taxon>
        <taxon>Wallemiomycetes</taxon>
        <taxon>Wallemiales</taxon>
        <taxon>Wallemiaceae</taxon>
        <taxon>Wallemia</taxon>
    </lineage>
</organism>
<feature type="domain" description="Trafficking protein particle complex II-specific subunit 65 IgD3" evidence="2">
    <location>
        <begin position="490"/>
        <end position="633"/>
    </location>
</feature>
<dbReference type="InterPro" id="IPR024662">
    <property type="entry name" value="Trs65"/>
</dbReference>
<protein>
    <recommendedName>
        <fullName evidence="2">Trafficking protein particle complex II-specific subunit 65 IgD3 domain-containing protein</fullName>
    </recommendedName>
</protein>
<dbReference type="PANTHER" id="PTHR28159">
    <property type="entry name" value="TRAFFICKING PROTEIN PARTICLE COMPLEX II-SPECIFIC SUBUNIT 65"/>
    <property type="match status" value="1"/>
</dbReference>
<evidence type="ECO:0000313" key="3">
    <source>
        <dbReference type="EMBL" id="TIB30301.1"/>
    </source>
</evidence>
<evidence type="ECO:0000256" key="1">
    <source>
        <dbReference type="SAM" id="MobiDB-lite"/>
    </source>
</evidence>
<dbReference type="PANTHER" id="PTHR28159:SF1">
    <property type="entry name" value="TRAFFICKING PROTEIN PARTICLE COMPLEX II-SPECIFIC SUBUNIT 65"/>
    <property type="match status" value="1"/>
</dbReference>
<dbReference type="Proteomes" id="UP000310689">
    <property type="component" value="Unassembled WGS sequence"/>
</dbReference>
<dbReference type="GO" id="GO:1990071">
    <property type="term" value="C:TRAPPII protein complex"/>
    <property type="evidence" value="ECO:0007669"/>
    <property type="project" value="InterPro"/>
</dbReference>
<dbReference type="Pfam" id="PF12735">
    <property type="entry name" value="IgD3_Trs65"/>
    <property type="match status" value="1"/>
</dbReference>
<feature type="compositionally biased region" description="Acidic residues" evidence="1">
    <location>
        <begin position="454"/>
        <end position="467"/>
    </location>
</feature>
<reference evidence="3 4" key="1">
    <citation type="submission" date="2019-03" db="EMBL/GenBank/DDBJ databases">
        <title>Sequencing 23 genomes of Wallemia ichthyophaga.</title>
        <authorList>
            <person name="Gostincar C."/>
        </authorList>
    </citation>
    <scope>NUCLEOTIDE SEQUENCE [LARGE SCALE GENOMIC DNA]</scope>
    <source>
        <strain evidence="3 4">EXF-6200</strain>
    </source>
</reference>
<feature type="region of interest" description="Disordered" evidence="1">
    <location>
        <begin position="143"/>
        <end position="165"/>
    </location>
</feature>
<dbReference type="InterPro" id="IPR055420">
    <property type="entry name" value="IgD3_Trs65"/>
</dbReference>
<dbReference type="GO" id="GO:0006891">
    <property type="term" value="P:intra-Golgi vesicle-mediated transport"/>
    <property type="evidence" value="ECO:0007669"/>
    <property type="project" value="InterPro"/>
</dbReference>
<accession>A0A4T0IST5</accession>
<sequence>MSSMTSLEHVFTSARVHAAVDAESKHVYFDERLGVVVRLLLGEVDECRVWELLSHLHLTVHLSYVDSQPDDTDTQPILVSSIQSTAAWGLQRENGAAGEKACWIATSVVHVDAVRVRMNISNPLAALTCNITYMRSHRDVAGAHADADDNTNTPTRKTPDKDSELLESWDSWDSINLLEDIAPDMPQKHQNIDIPQDTQDTQNTLHSLSLSDTTYIPISSALSVRMRAVNIPFLLDSHQPHLALGLEVENCTARALFIHDAGVRLKEASVENNVELVARRHDLSGAQGNDNGDGHAHGDSAIPIQLLASEQVNLIYVVVFQPTQEVSNSHQPHRPRSSHRSLAKQRKFNVHICIRTSTRTQSCSPTNTLTDPVLEMKWNSVIDISNALIDKRPWGSSALISSGSESAPRLVPQAPPVAGNKKYAFSSLQRSAEQAAAKDRRGNSHARLVHSESESDSDSDSEGEAELPDSTAATSSKETVLLSVSVLKPTRSARADQRSPSIMSPGIRTSLTHTHTHAIKPLDIFPVEVFLFNNGTIARRFVVNFASHTQSQMGLRSQRLSLEERLLGENENEKEAESGAASESTRVGVVPLENLVRIGPLLPGSCQSVHVNFLALAKGTHAIDKLDLYDPDTGFSSRQNNVASIVVS</sequence>
<dbReference type="GO" id="GO:0005802">
    <property type="term" value="C:trans-Golgi network"/>
    <property type="evidence" value="ECO:0007669"/>
    <property type="project" value="TreeGrafter"/>
</dbReference>
<proteinExistence type="predicted"/>
<feature type="region of interest" description="Disordered" evidence="1">
    <location>
        <begin position="429"/>
        <end position="476"/>
    </location>
</feature>
<comment type="caution">
    <text evidence="3">The sequence shown here is derived from an EMBL/GenBank/DDBJ whole genome shotgun (WGS) entry which is preliminary data.</text>
</comment>
<dbReference type="AlphaFoldDB" id="A0A4T0IST5"/>
<dbReference type="EMBL" id="SPOI01000266">
    <property type="protein sequence ID" value="TIB30301.1"/>
    <property type="molecule type" value="Genomic_DNA"/>
</dbReference>
<name>A0A4T0IST5_WALIC</name>
<evidence type="ECO:0000313" key="4">
    <source>
        <dbReference type="Proteomes" id="UP000310689"/>
    </source>
</evidence>
<gene>
    <name evidence="3" type="ORF">E3P86_03523</name>
</gene>